<name>A0ABP8DS03_9ACTN</name>
<reference evidence="2" key="1">
    <citation type="journal article" date="2019" name="Int. J. Syst. Evol. Microbiol.">
        <title>The Global Catalogue of Microorganisms (GCM) 10K type strain sequencing project: providing services to taxonomists for standard genome sequencing and annotation.</title>
        <authorList>
            <consortium name="The Broad Institute Genomics Platform"/>
            <consortium name="The Broad Institute Genome Sequencing Center for Infectious Disease"/>
            <person name="Wu L."/>
            <person name="Ma J."/>
        </authorList>
    </citation>
    <scope>NUCLEOTIDE SEQUENCE [LARGE SCALE GENOMIC DNA]</scope>
    <source>
        <strain evidence="2">JCM 17441</strain>
    </source>
</reference>
<proteinExistence type="predicted"/>
<dbReference type="EMBL" id="BAABAT010000054">
    <property type="protein sequence ID" value="GAA4262716.1"/>
    <property type="molecule type" value="Genomic_DNA"/>
</dbReference>
<sequence length="344" mass="37513">MRRTEDEYVEIDLGAGPRRLSRWQRHLDLRPVADAVPVPAEGPVDWSQLDRLPSCASVHWSGPDRGLGDALAAHPGITFLSWDDAAGEAHLPATVRQLRLFCPLPELRVEAPELGYQIDLRMRDAPEAAVPPGLRRVRRLWLTTGGAVSAAALAHLSDLERLRLTFAAAPGSLADVPALARHDRLVSLWLDGAYNLDPAALPDLPALRHLVLAGTRRTTEAAVRERFAGGPVALEISGAKSAVWLSANLDNPFRDWVDVSRPFAEEACAAYRRAARSAAAATDPEAAERALRRLVADLSAINDAYDLIDTVLREQAWAAYHGLAARLGVPAQPAGAWFEEERRF</sequence>
<organism evidence="1 2">
    <name type="scientific">Dactylosporangium darangshiense</name>
    <dbReference type="NCBI Taxonomy" id="579108"/>
    <lineage>
        <taxon>Bacteria</taxon>
        <taxon>Bacillati</taxon>
        <taxon>Actinomycetota</taxon>
        <taxon>Actinomycetes</taxon>
        <taxon>Micromonosporales</taxon>
        <taxon>Micromonosporaceae</taxon>
        <taxon>Dactylosporangium</taxon>
    </lineage>
</organism>
<keyword evidence="2" id="KW-1185">Reference proteome</keyword>
<protein>
    <submittedName>
        <fullName evidence="1">Uncharacterized protein</fullName>
    </submittedName>
</protein>
<dbReference type="Proteomes" id="UP001500620">
    <property type="component" value="Unassembled WGS sequence"/>
</dbReference>
<evidence type="ECO:0000313" key="2">
    <source>
        <dbReference type="Proteomes" id="UP001500620"/>
    </source>
</evidence>
<evidence type="ECO:0000313" key="1">
    <source>
        <dbReference type="EMBL" id="GAA4262716.1"/>
    </source>
</evidence>
<comment type="caution">
    <text evidence="1">The sequence shown here is derived from an EMBL/GenBank/DDBJ whole genome shotgun (WGS) entry which is preliminary data.</text>
</comment>
<accession>A0ABP8DS03</accession>
<gene>
    <name evidence="1" type="ORF">GCM10022255_100730</name>
</gene>